<gene>
    <name evidence="7" type="ORF">C2S53_011208</name>
</gene>
<evidence type="ECO:0000256" key="6">
    <source>
        <dbReference type="RuleBase" id="RU363114"/>
    </source>
</evidence>
<keyword evidence="6" id="KW-0378">Hydrolase</keyword>
<evidence type="ECO:0000256" key="1">
    <source>
        <dbReference type="ARBA" id="ARBA00003534"/>
    </source>
</evidence>
<reference evidence="7 8" key="1">
    <citation type="journal article" date="2021" name="Nat. Commun.">
        <title>Incipient diploidization of the medicinal plant Perilla within 10,000 years.</title>
        <authorList>
            <person name="Zhang Y."/>
            <person name="Shen Q."/>
            <person name="Leng L."/>
            <person name="Zhang D."/>
            <person name="Chen S."/>
            <person name="Shi Y."/>
            <person name="Ning Z."/>
            <person name="Chen S."/>
        </authorList>
    </citation>
    <scope>NUCLEOTIDE SEQUENCE [LARGE SCALE GENOMIC DNA]</scope>
    <source>
        <strain evidence="8">cv. PC099</strain>
    </source>
</reference>
<dbReference type="GO" id="GO:0071555">
    <property type="term" value="P:cell wall organization"/>
    <property type="evidence" value="ECO:0007669"/>
    <property type="project" value="UniProtKB-KW"/>
</dbReference>
<dbReference type="PANTHER" id="PTHR21562:SF65">
    <property type="entry name" value="PECTIN ACETYLESTERASE"/>
    <property type="match status" value="1"/>
</dbReference>
<proteinExistence type="inferred from homology"/>
<comment type="function">
    <text evidence="1 6">Hydrolyzes acetyl esters in homogalacturonan regions of pectin. In type I primary cell wall, galacturonic acid residues of pectin can be acetylated at the O-2 and O-3 positions. Decreasing the degree of acetylation of pectin gels in vitro alters their physical properties.</text>
</comment>
<name>A0AAD4PDW4_PERFH</name>
<sequence>MASGLRLLVGVVWLLIIAQLRSCDGNDNFVPPTLLADAVPKRAVCIDGSPSGYHHARGFGDGVNNWILYLMGGGWCSDNSTCQERRNGPYGSTTTIQPRKFNGLLSSNQDINPDFYNWNIVFVYYCDGSSFLGDIDLVNFGPDLQFRGSRIFDAVIDELLAKGMKAAENVLFGGRSAGGLATILHCDRFRARLPNVNKIKCLSDSGFFIRAKNVANAEYREWIFSSIINFHNLTNLLPKSCTSRMNPGLCFFAEYLVRDIQTPLFLLNSAFDLAEIQVFLKPNNSGDLKGWKNCIDNLTECTNAHKELIHDFGNAFRETLMSIGDDNPSRGLFINSCYIHVFSERNELWNSIGSPRLGNKTISEAVGDWFFDRSSVKLIDTHTNFPFNCPM</sequence>
<feature type="signal peptide" evidence="6">
    <location>
        <begin position="1"/>
        <end position="25"/>
    </location>
</feature>
<comment type="subcellular location">
    <subcellularLocation>
        <location evidence="2 6">Secreted</location>
        <location evidence="2 6">Cell wall</location>
    </subcellularLocation>
</comment>
<keyword evidence="8" id="KW-1185">Reference proteome</keyword>
<dbReference type="EC" id="3.1.1.-" evidence="6"/>
<feature type="chain" id="PRO_5041779186" description="Pectin acetylesterase" evidence="6">
    <location>
        <begin position="26"/>
        <end position="391"/>
    </location>
</feature>
<evidence type="ECO:0000256" key="4">
    <source>
        <dbReference type="ARBA" id="ARBA00022512"/>
    </source>
</evidence>
<dbReference type="AlphaFoldDB" id="A0AAD4PDW4"/>
<dbReference type="InterPro" id="IPR004963">
    <property type="entry name" value="PAE/NOTUM"/>
</dbReference>
<keyword evidence="4 6" id="KW-0134">Cell wall</keyword>
<protein>
    <recommendedName>
        <fullName evidence="6">Pectin acetylesterase</fullName>
        <ecNumber evidence="6">3.1.1.-</ecNumber>
    </recommendedName>
</protein>
<dbReference type="GO" id="GO:0009505">
    <property type="term" value="C:plant-type cell wall"/>
    <property type="evidence" value="ECO:0007669"/>
    <property type="project" value="TreeGrafter"/>
</dbReference>
<organism evidence="7 8">
    <name type="scientific">Perilla frutescens var. hirtella</name>
    <name type="common">Perilla citriodora</name>
    <name type="synonym">Perilla setoyensis</name>
    <dbReference type="NCBI Taxonomy" id="608512"/>
    <lineage>
        <taxon>Eukaryota</taxon>
        <taxon>Viridiplantae</taxon>
        <taxon>Streptophyta</taxon>
        <taxon>Embryophyta</taxon>
        <taxon>Tracheophyta</taxon>
        <taxon>Spermatophyta</taxon>
        <taxon>Magnoliopsida</taxon>
        <taxon>eudicotyledons</taxon>
        <taxon>Gunneridae</taxon>
        <taxon>Pentapetalae</taxon>
        <taxon>asterids</taxon>
        <taxon>lamiids</taxon>
        <taxon>Lamiales</taxon>
        <taxon>Lamiaceae</taxon>
        <taxon>Nepetoideae</taxon>
        <taxon>Elsholtzieae</taxon>
        <taxon>Perilla</taxon>
    </lineage>
</organism>
<accession>A0AAD4PDW4</accession>
<evidence type="ECO:0000256" key="3">
    <source>
        <dbReference type="ARBA" id="ARBA00005784"/>
    </source>
</evidence>
<evidence type="ECO:0000313" key="8">
    <source>
        <dbReference type="Proteomes" id="UP001190926"/>
    </source>
</evidence>
<keyword evidence="5 6" id="KW-0961">Cell wall biogenesis/degradation</keyword>
<comment type="similarity">
    <text evidence="3 6">Belongs to the pectinacetylesterase family.</text>
</comment>
<evidence type="ECO:0000256" key="5">
    <source>
        <dbReference type="ARBA" id="ARBA00023316"/>
    </source>
</evidence>
<keyword evidence="6" id="KW-0964">Secreted</keyword>
<evidence type="ECO:0000256" key="2">
    <source>
        <dbReference type="ARBA" id="ARBA00004191"/>
    </source>
</evidence>
<dbReference type="PANTHER" id="PTHR21562">
    <property type="entry name" value="NOTUM-RELATED"/>
    <property type="match status" value="1"/>
</dbReference>
<evidence type="ECO:0000313" key="7">
    <source>
        <dbReference type="EMBL" id="KAH6836348.1"/>
    </source>
</evidence>
<dbReference type="EMBL" id="SDAM02000020">
    <property type="protein sequence ID" value="KAH6836348.1"/>
    <property type="molecule type" value="Genomic_DNA"/>
</dbReference>
<dbReference type="Pfam" id="PF03283">
    <property type="entry name" value="PAE"/>
    <property type="match status" value="1"/>
</dbReference>
<comment type="caution">
    <text evidence="7">The sequence shown here is derived from an EMBL/GenBank/DDBJ whole genome shotgun (WGS) entry which is preliminary data.</text>
</comment>
<dbReference type="GO" id="GO:0052793">
    <property type="term" value="F:pectin acetylesterase activity"/>
    <property type="evidence" value="ECO:0007669"/>
    <property type="project" value="TreeGrafter"/>
</dbReference>
<keyword evidence="6" id="KW-0732">Signal</keyword>
<dbReference type="Proteomes" id="UP001190926">
    <property type="component" value="Unassembled WGS sequence"/>
</dbReference>